<reference evidence="4 5" key="1">
    <citation type="submission" date="2022-05" db="EMBL/GenBank/DDBJ databases">
        <authorList>
            <person name="Park J.-S."/>
        </authorList>
    </citation>
    <scope>NUCLEOTIDE SEQUENCE [LARGE SCALE GENOMIC DNA]</scope>
    <source>
        <strain evidence="4 5">2012CJ34-2</strain>
    </source>
</reference>
<evidence type="ECO:0000313" key="5">
    <source>
        <dbReference type="Proteomes" id="UP001203338"/>
    </source>
</evidence>
<feature type="chain" id="PRO_5045641421" evidence="1">
    <location>
        <begin position="20"/>
        <end position="531"/>
    </location>
</feature>
<organism evidence="4 5">
    <name type="scientific">Parendozoicomonas callyspongiae</name>
    <dbReference type="NCBI Taxonomy" id="2942213"/>
    <lineage>
        <taxon>Bacteria</taxon>
        <taxon>Pseudomonadati</taxon>
        <taxon>Pseudomonadota</taxon>
        <taxon>Gammaproteobacteria</taxon>
        <taxon>Oceanospirillales</taxon>
        <taxon>Endozoicomonadaceae</taxon>
        <taxon>Parendozoicomonas</taxon>
    </lineage>
</organism>
<feature type="domain" description="Phospholipase D N-terminal" evidence="3">
    <location>
        <begin position="30"/>
        <end position="120"/>
    </location>
</feature>
<evidence type="ECO:0000256" key="1">
    <source>
        <dbReference type="SAM" id="SignalP"/>
    </source>
</evidence>
<keyword evidence="1" id="KW-0732">Signal</keyword>
<dbReference type="Pfam" id="PF16655">
    <property type="entry name" value="PhoD_N"/>
    <property type="match status" value="1"/>
</dbReference>
<protein>
    <submittedName>
        <fullName evidence="4">Alkaline phosphatase D family protein</fullName>
    </submittedName>
</protein>
<feature type="signal peptide" evidence="1">
    <location>
        <begin position="1"/>
        <end position="19"/>
    </location>
</feature>
<dbReference type="PANTHER" id="PTHR43606:SF2">
    <property type="entry name" value="ALKALINE PHOSPHATASE FAMILY PROTEIN (AFU_ORTHOLOGUE AFUA_5G03860)"/>
    <property type="match status" value="1"/>
</dbReference>
<dbReference type="SUPFAM" id="SSF56300">
    <property type="entry name" value="Metallo-dependent phosphatases"/>
    <property type="match status" value="1"/>
</dbReference>
<evidence type="ECO:0000259" key="2">
    <source>
        <dbReference type="Pfam" id="PF09423"/>
    </source>
</evidence>
<dbReference type="Gene3D" id="2.60.40.380">
    <property type="entry name" value="Purple acid phosphatase-like, N-terminal"/>
    <property type="match status" value="1"/>
</dbReference>
<dbReference type="Pfam" id="PF09423">
    <property type="entry name" value="PhoD"/>
    <property type="match status" value="1"/>
</dbReference>
<proteinExistence type="predicted"/>
<dbReference type="InterPro" id="IPR018946">
    <property type="entry name" value="PhoD-like_MPP"/>
</dbReference>
<dbReference type="RefSeq" id="WP_249698083.1">
    <property type="nucleotide sequence ID" value="NZ_JAMFLX010000004.1"/>
</dbReference>
<keyword evidence="5" id="KW-1185">Reference proteome</keyword>
<name>A0ABT0PCQ7_9GAMM</name>
<dbReference type="Gene3D" id="3.60.21.70">
    <property type="entry name" value="PhoD-like phosphatase"/>
    <property type="match status" value="1"/>
</dbReference>
<sequence>MLSRLLFFLSLLFSLSVVAFEHEENEHFPLGVRSGDPTDSGVVFWTRVNPQKCTGSDPVSLEVSKDKSFGSPVIKESLQVDPLNDYTLHVDLNGRLEADTVYFFRFVHNGVTSRTGRTKTLPQRDQERPIKLAVLTCQDYSTGYFNAHQILGDMAERGELDLAFFDGDFTYEYSSYDSSAAKIIRPMTFPSRSPSAMTAEDFRFLYQNYLSDPQLQYSLSSMPFVVIPDDHEVADNQFWDRERNQAGIPGKRYKFLSPLEKSRLMLDSRKAWVNYTPARIQVNPITDNPQKFVKLYRSFRLGKMADFFVTDSRSYRDGEHVDADDPKKTMLGHEQLDWFRHQLAHSDAHWRLWGNQTMFSRFVAYGEHLDIIPDGLVNTDQWNGFRAERAMLKQQLDDSNIHNLLILTGDMHTSLVSQVKPFDQPDAPDHLAVEFMTPSITSPNMKDEIGFIGNFDRIMDLIRYYLKDQNHHLAHFNSEIHGFAILTLNADEVIWDVYSVPTRERLEKPEATHVLQVKYRDEKLHIIFDLT</sequence>
<accession>A0ABT0PCQ7</accession>
<feature type="domain" description="PhoD-like phosphatase metallophosphatase" evidence="2">
    <location>
        <begin position="132"/>
        <end position="493"/>
    </location>
</feature>
<dbReference type="InterPro" id="IPR032093">
    <property type="entry name" value="PhoD_N"/>
</dbReference>
<dbReference type="InterPro" id="IPR052900">
    <property type="entry name" value="Phospholipid_Metab_Enz"/>
</dbReference>
<evidence type="ECO:0000313" key="4">
    <source>
        <dbReference type="EMBL" id="MCL6269164.1"/>
    </source>
</evidence>
<gene>
    <name evidence="4" type="ORF">M3P05_04300</name>
</gene>
<dbReference type="InterPro" id="IPR038607">
    <property type="entry name" value="PhoD-like_sf"/>
</dbReference>
<dbReference type="Proteomes" id="UP001203338">
    <property type="component" value="Unassembled WGS sequence"/>
</dbReference>
<comment type="caution">
    <text evidence="4">The sequence shown here is derived from an EMBL/GenBank/DDBJ whole genome shotgun (WGS) entry which is preliminary data.</text>
</comment>
<dbReference type="InterPro" id="IPR029052">
    <property type="entry name" value="Metallo-depent_PP-like"/>
</dbReference>
<dbReference type="PANTHER" id="PTHR43606">
    <property type="entry name" value="PHOSPHATASE, PUTATIVE (AFU_ORTHOLOGUE AFUA_6G08710)-RELATED"/>
    <property type="match status" value="1"/>
</dbReference>
<dbReference type="EMBL" id="JAMFLX010000004">
    <property type="protein sequence ID" value="MCL6269164.1"/>
    <property type="molecule type" value="Genomic_DNA"/>
</dbReference>
<evidence type="ECO:0000259" key="3">
    <source>
        <dbReference type="Pfam" id="PF16655"/>
    </source>
</evidence>